<sequence length="135" mass="15686">WVGVLLICLELETLGAEDDVDSRVIALDNLTYPHHAAIEKAELRLEFDAKWERRIELKFLEKVRTCLLLSPFTILLDAFDANAIPFNKEEFPFWCCWEAIPILPIPQNLLHRPSWTLALRTQSTKPKAILTRSFR</sequence>
<evidence type="ECO:0000256" key="1">
    <source>
        <dbReference type="SAM" id="SignalP"/>
    </source>
</evidence>
<keyword evidence="1" id="KW-0732">Signal</keyword>
<protein>
    <submittedName>
        <fullName evidence="2">Uncharacterized protein</fullName>
    </submittedName>
</protein>
<reference evidence="3" key="1">
    <citation type="journal article" date="2013" name="Science">
        <title>The Amborella genome and the evolution of flowering plants.</title>
        <authorList>
            <consortium name="Amborella Genome Project"/>
        </authorList>
    </citation>
    <scope>NUCLEOTIDE SEQUENCE [LARGE SCALE GENOMIC DNA]</scope>
</reference>
<feature type="non-terminal residue" evidence="2">
    <location>
        <position position="1"/>
    </location>
</feature>
<evidence type="ECO:0000313" key="2">
    <source>
        <dbReference type="EMBL" id="ERN01922.1"/>
    </source>
</evidence>
<dbReference type="Gramene" id="ERN01922">
    <property type="protein sequence ID" value="ERN01922"/>
    <property type="gene ID" value="AMTR_s00045p00017640"/>
</dbReference>
<evidence type="ECO:0000313" key="3">
    <source>
        <dbReference type="Proteomes" id="UP000017836"/>
    </source>
</evidence>
<dbReference type="Proteomes" id="UP000017836">
    <property type="component" value="Unassembled WGS sequence"/>
</dbReference>
<organism evidence="2 3">
    <name type="scientific">Amborella trichopoda</name>
    <dbReference type="NCBI Taxonomy" id="13333"/>
    <lineage>
        <taxon>Eukaryota</taxon>
        <taxon>Viridiplantae</taxon>
        <taxon>Streptophyta</taxon>
        <taxon>Embryophyta</taxon>
        <taxon>Tracheophyta</taxon>
        <taxon>Spermatophyta</taxon>
        <taxon>Magnoliopsida</taxon>
        <taxon>Amborellales</taxon>
        <taxon>Amborellaceae</taxon>
        <taxon>Amborella</taxon>
    </lineage>
</organism>
<gene>
    <name evidence="2" type="ORF">AMTR_s00045p00017640</name>
</gene>
<dbReference type="AlphaFoldDB" id="W1NWB1"/>
<feature type="signal peptide" evidence="1">
    <location>
        <begin position="1"/>
        <end position="16"/>
    </location>
</feature>
<feature type="chain" id="PRO_5004806897" evidence="1">
    <location>
        <begin position="17"/>
        <end position="135"/>
    </location>
</feature>
<proteinExistence type="predicted"/>
<accession>W1NWB1</accession>
<name>W1NWB1_AMBTC</name>
<dbReference type="EMBL" id="KI394661">
    <property type="protein sequence ID" value="ERN01922.1"/>
    <property type="molecule type" value="Genomic_DNA"/>
</dbReference>
<dbReference type="HOGENOM" id="CLU_1891085_0_0_1"/>
<keyword evidence="3" id="KW-1185">Reference proteome</keyword>